<dbReference type="PANTHER" id="PTHR33112">
    <property type="entry name" value="DOMAIN PROTEIN, PUTATIVE-RELATED"/>
    <property type="match status" value="1"/>
</dbReference>
<sequence>MVAHMFKTTRHDRQRPEATIYMFPRVAHLATKYRRMILHPRTDAPDLLFIMPTKHSSDMFLQIEIERYAMVNAAGVHPKTIARNSLTHESAVNWLRIGEWVERCLADRLDRGIGETMDVPHAAPRNFRLLDVNRSCLTEAPPQAVYAALSYVWGQKLADELECTMDNVATLSQPGQLSKTHLPETIRDALTFCAKFNIPYLWVDRLCIIQDDSAQKHDQISAMDAIYSLAILTICAAAGDSSRAGLPGIGHCRKLGRLNAQVFDAEINPILPEMQDSANESTWPERGWTFQESLLGGCLFVFTEYQVFFNNLNDPEVGEMTEDDLTDSGENTGWFEDATSIKEMEVARDMSLFEYFRGYLNKYSRRKLSYASDTYNAFAGAYKFLYEDLDTYIYGLPAKDFDAAITWFGSPPADVSPPTFPENAVLSTWSWGSMVHWAVEIRCGGDDMIASVAKWARCNAKGDFQSIQATNDPTAHQIAYRWIPKTGAQNQSVDPRPYILAAWSTCIEAPIPKIHQLRCSSVNTLGKRWPTYAHYWKEALRNHRHLQADDTLQALRAKPGRIAIRTTVQRLRVWPGATINVSQDFFIIDDDGWCMGVCRIPVAIAKQNHVSCSLGSDLQSFDFLALSLRFSRDTDGQNNLNRRFTKTWLRDNAGSGHGRPPPLSKEVPPSLVVDGINGCPLEEYPFLTLMMVGWNGVIAHRIDLAWVSLARWIRTAPGHRTVVLE</sequence>
<organism evidence="2 3">
    <name type="scientific">Alternaria panax</name>
    <dbReference type="NCBI Taxonomy" id="48097"/>
    <lineage>
        <taxon>Eukaryota</taxon>
        <taxon>Fungi</taxon>
        <taxon>Dikarya</taxon>
        <taxon>Ascomycota</taxon>
        <taxon>Pezizomycotina</taxon>
        <taxon>Dothideomycetes</taxon>
        <taxon>Pleosporomycetidae</taxon>
        <taxon>Pleosporales</taxon>
        <taxon>Pleosporineae</taxon>
        <taxon>Pleosporaceae</taxon>
        <taxon>Alternaria</taxon>
        <taxon>Alternaria sect. Panax</taxon>
    </lineage>
</organism>
<reference evidence="2" key="1">
    <citation type="submission" date="2021-07" db="EMBL/GenBank/DDBJ databases">
        <title>Genome Resource of American Ginseng Black Spot Pathogen Alternaria panax.</title>
        <authorList>
            <person name="Qiu C."/>
            <person name="Wang W."/>
            <person name="Liu Z."/>
        </authorList>
    </citation>
    <scope>NUCLEOTIDE SEQUENCE</scope>
    <source>
        <strain evidence="2">BNCC115425</strain>
    </source>
</reference>
<feature type="domain" description="Heterokaryon incompatibility" evidence="1">
    <location>
        <begin position="146"/>
        <end position="292"/>
    </location>
</feature>
<keyword evidence="3" id="KW-1185">Reference proteome</keyword>
<accession>A0AAD4FDM3</accession>
<gene>
    <name evidence="2" type="ORF">G6011_01881</name>
</gene>
<dbReference type="AlphaFoldDB" id="A0AAD4FDM3"/>
<dbReference type="Proteomes" id="UP001199106">
    <property type="component" value="Unassembled WGS sequence"/>
</dbReference>
<evidence type="ECO:0000259" key="1">
    <source>
        <dbReference type="Pfam" id="PF06985"/>
    </source>
</evidence>
<protein>
    <recommendedName>
        <fullName evidence="1">Heterokaryon incompatibility domain-containing protein</fullName>
    </recommendedName>
</protein>
<dbReference type="EMBL" id="JAANER010000006">
    <property type="protein sequence ID" value="KAG9187958.1"/>
    <property type="molecule type" value="Genomic_DNA"/>
</dbReference>
<evidence type="ECO:0000313" key="3">
    <source>
        <dbReference type="Proteomes" id="UP001199106"/>
    </source>
</evidence>
<evidence type="ECO:0000313" key="2">
    <source>
        <dbReference type="EMBL" id="KAG9187958.1"/>
    </source>
</evidence>
<proteinExistence type="predicted"/>
<comment type="caution">
    <text evidence="2">The sequence shown here is derived from an EMBL/GenBank/DDBJ whole genome shotgun (WGS) entry which is preliminary data.</text>
</comment>
<dbReference type="PANTHER" id="PTHR33112:SF16">
    <property type="entry name" value="HETEROKARYON INCOMPATIBILITY DOMAIN-CONTAINING PROTEIN"/>
    <property type="match status" value="1"/>
</dbReference>
<dbReference type="InterPro" id="IPR010730">
    <property type="entry name" value="HET"/>
</dbReference>
<dbReference type="Pfam" id="PF06985">
    <property type="entry name" value="HET"/>
    <property type="match status" value="1"/>
</dbReference>
<name>A0AAD4FDM3_9PLEO</name>